<proteinExistence type="predicted"/>
<protein>
    <submittedName>
        <fullName evidence="1">Uncharacterized protein</fullName>
    </submittedName>
</protein>
<keyword evidence="2" id="KW-1185">Reference proteome</keyword>
<evidence type="ECO:0000313" key="1">
    <source>
        <dbReference type="EMBL" id="KAF9470935.1"/>
    </source>
</evidence>
<accession>A0A9P6CR96</accession>
<organism evidence="1 2">
    <name type="scientific">Pholiota conissans</name>
    <dbReference type="NCBI Taxonomy" id="109636"/>
    <lineage>
        <taxon>Eukaryota</taxon>
        <taxon>Fungi</taxon>
        <taxon>Dikarya</taxon>
        <taxon>Basidiomycota</taxon>
        <taxon>Agaricomycotina</taxon>
        <taxon>Agaricomycetes</taxon>
        <taxon>Agaricomycetidae</taxon>
        <taxon>Agaricales</taxon>
        <taxon>Agaricineae</taxon>
        <taxon>Strophariaceae</taxon>
        <taxon>Pholiota</taxon>
    </lineage>
</organism>
<reference evidence="1" key="1">
    <citation type="submission" date="2020-11" db="EMBL/GenBank/DDBJ databases">
        <authorList>
            <consortium name="DOE Joint Genome Institute"/>
            <person name="Ahrendt S."/>
            <person name="Riley R."/>
            <person name="Andreopoulos W."/>
            <person name="Labutti K."/>
            <person name="Pangilinan J."/>
            <person name="Ruiz-Duenas F.J."/>
            <person name="Barrasa J.M."/>
            <person name="Sanchez-Garcia M."/>
            <person name="Camarero S."/>
            <person name="Miyauchi S."/>
            <person name="Serrano A."/>
            <person name="Linde D."/>
            <person name="Babiker R."/>
            <person name="Drula E."/>
            <person name="Ayuso-Fernandez I."/>
            <person name="Pacheco R."/>
            <person name="Padilla G."/>
            <person name="Ferreira P."/>
            <person name="Barriuso J."/>
            <person name="Kellner H."/>
            <person name="Castanera R."/>
            <person name="Alfaro M."/>
            <person name="Ramirez L."/>
            <person name="Pisabarro A.G."/>
            <person name="Kuo A."/>
            <person name="Tritt A."/>
            <person name="Lipzen A."/>
            <person name="He G."/>
            <person name="Yan M."/>
            <person name="Ng V."/>
            <person name="Cullen D."/>
            <person name="Martin F."/>
            <person name="Rosso M.-N."/>
            <person name="Henrissat B."/>
            <person name="Hibbett D."/>
            <person name="Martinez A.T."/>
            <person name="Grigoriev I.V."/>
        </authorList>
    </citation>
    <scope>NUCLEOTIDE SEQUENCE</scope>
    <source>
        <strain evidence="1">CIRM-BRFM 674</strain>
    </source>
</reference>
<feature type="non-terminal residue" evidence="1">
    <location>
        <position position="1"/>
    </location>
</feature>
<dbReference type="EMBL" id="MU155803">
    <property type="protein sequence ID" value="KAF9470935.1"/>
    <property type="molecule type" value="Genomic_DNA"/>
</dbReference>
<name>A0A9P6CR96_9AGAR</name>
<dbReference type="InterPro" id="IPR040521">
    <property type="entry name" value="KDZ"/>
</dbReference>
<dbReference type="AlphaFoldDB" id="A0A9P6CR96"/>
<comment type="caution">
    <text evidence="1">The sequence shown here is derived from an EMBL/GenBank/DDBJ whole genome shotgun (WGS) entry which is preliminary data.</text>
</comment>
<evidence type="ECO:0000313" key="2">
    <source>
        <dbReference type="Proteomes" id="UP000807469"/>
    </source>
</evidence>
<dbReference type="Proteomes" id="UP000807469">
    <property type="component" value="Unassembled WGS sequence"/>
</dbReference>
<feature type="non-terminal residue" evidence="1">
    <location>
        <position position="142"/>
    </location>
</feature>
<gene>
    <name evidence="1" type="ORF">BDN70DRAFT_764156</name>
</gene>
<sequence>RRVYTRSFVADGNFKADHVHKQNAAADVWLSEGGGMVPKRAQYQDFINKAVARITKAPCQNLFRVIQTAMMLSRACNINGVVCIACARHGCYAPNSLVDLTRGEQHKNVDFAFLAALRTTNVDELQSVLLLYDIGCQYSINF</sequence>
<dbReference type="Pfam" id="PF18758">
    <property type="entry name" value="KDZ"/>
    <property type="match status" value="1"/>
</dbReference>
<dbReference type="OrthoDB" id="3214502at2759"/>